<dbReference type="Proteomes" id="UP000287033">
    <property type="component" value="Unassembled WGS sequence"/>
</dbReference>
<keyword evidence="2" id="KW-1185">Reference proteome</keyword>
<proteinExistence type="predicted"/>
<sequence>MASRCALSTHWEIGGEGSASRPAWRRLSACRQIWASQPALPPPACRQALRRPACPASQLRHP</sequence>
<gene>
    <name evidence="1" type="ORF">chiPu_0033668</name>
</gene>
<comment type="caution">
    <text evidence="1">The sequence shown here is derived from an EMBL/GenBank/DDBJ whole genome shotgun (WGS) entry which is preliminary data.</text>
</comment>
<accession>A0A401U2I3</accession>
<protein>
    <submittedName>
        <fullName evidence="1">Uncharacterized protein</fullName>
    </submittedName>
</protein>
<dbReference type="AlphaFoldDB" id="A0A401U2I3"/>
<feature type="non-terminal residue" evidence="1">
    <location>
        <position position="62"/>
    </location>
</feature>
<dbReference type="EMBL" id="BEZZ01268785">
    <property type="protein sequence ID" value="GCC49101.1"/>
    <property type="molecule type" value="Genomic_DNA"/>
</dbReference>
<reference evidence="1 2" key="1">
    <citation type="journal article" date="2018" name="Nat. Ecol. Evol.">
        <title>Shark genomes provide insights into elasmobranch evolution and the origin of vertebrates.</title>
        <authorList>
            <person name="Hara Y"/>
            <person name="Yamaguchi K"/>
            <person name="Onimaru K"/>
            <person name="Kadota M"/>
            <person name="Koyanagi M"/>
            <person name="Keeley SD"/>
            <person name="Tatsumi K"/>
            <person name="Tanaka K"/>
            <person name="Motone F"/>
            <person name="Kageyama Y"/>
            <person name="Nozu R"/>
            <person name="Adachi N"/>
            <person name="Nishimura O"/>
            <person name="Nakagawa R"/>
            <person name="Tanegashima C"/>
            <person name="Kiyatake I"/>
            <person name="Matsumoto R"/>
            <person name="Murakumo K"/>
            <person name="Nishida K"/>
            <person name="Terakita A"/>
            <person name="Kuratani S"/>
            <person name="Sato K"/>
            <person name="Hyodo S Kuraku.S."/>
        </authorList>
    </citation>
    <scope>NUCLEOTIDE SEQUENCE [LARGE SCALE GENOMIC DNA]</scope>
</reference>
<organism evidence="1 2">
    <name type="scientific">Chiloscyllium punctatum</name>
    <name type="common">Brownbanded bambooshark</name>
    <name type="synonym">Hemiscyllium punctatum</name>
    <dbReference type="NCBI Taxonomy" id="137246"/>
    <lineage>
        <taxon>Eukaryota</taxon>
        <taxon>Metazoa</taxon>
        <taxon>Chordata</taxon>
        <taxon>Craniata</taxon>
        <taxon>Vertebrata</taxon>
        <taxon>Chondrichthyes</taxon>
        <taxon>Elasmobranchii</taxon>
        <taxon>Galeomorphii</taxon>
        <taxon>Galeoidea</taxon>
        <taxon>Orectolobiformes</taxon>
        <taxon>Hemiscylliidae</taxon>
        <taxon>Chiloscyllium</taxon>
    </lineage>
</organism>
<evidence type="ECO:0000313" key="1">
    <source>
        <dbReference type="EMBL" id="GCC49101.1"/>
    </source>
</evidence>
<evidence type="ECO:0000313" key="2">
    <source>
        <dbReference type="Proteomes" id="UP000287033"/>
    </source>
</evidence>
<name>A0A401U2I3_CHIPU</name>